<organism evidence="1 2">
    <name type="scientific">Mucilaginibacter oryzae</name>
    <dbReference type="NCBI Taxonomy" id="468058"/>
    <lineage>
        <taxon>Bacteria</taxon>
        <taxon>Pseudomonadati</taxon>
        <taxon>Bacteroidota</taxon>
        <taxon>Sphingobacteriia</taxon>
        <taxon>Sphingobacteriales</taxon>
        <taxon>Sphingobacteriaceae</taxon>
        <taxon>Mucilaginibacter</taxon>
    </lineage>
</organism>
<sequence>MTPEQATEIYEHLIEEMEKNGFGDITRQVFTRQQERYESPDGRQERFSPRRILFDYMDDSINILEQMSGHHYQKVLSRLNENLVEGYISEIEVELNDESIYPLQELPSYVELINELKSIRSELSESRNN</sequence>
<accession>A0A316HI63</accession>
<name>A0A316HI63_9SPHI</name>
<keyword evidence="2" id="KW-1185">Reference proteome</keyword>
<dbReference type="Proteomes" id="UP000245678">
    <property type="component" value="Unassembled WGS sequence"/>
</dbReference>
<comment type="caution">
    <text evidence="1">The sequence shown here is derived from an EMBL/GenBank/DDBJ whole genome shotgun (WGS) entry which is preliminary data.</text>
</comment>
<reference evidence="1 2" key="1">
    <citation type="submission" date="2018-05" db="EMBL/GenBank/DDBJ databases">
        <title>Genomic Encyclopedia of Archaeal and Bacterial Type Strains, Phase II (KMG-II): from individual species to whole genera.</title>
        <authorList>
            <person name="Goeker M."/>
        </authorList>
    </citation>
    <scope>NUCLEOTIDE SEQUENCE [LARGE SCALE GENOMIC DNA]</scope>
    <source>
        <strain evidence="1 2">DSM 19975</strain>
    </source>
</reference>
<dbReference type="EMBL" id="QGHA01000011">
    <property type="protein sequence ID" value="PWK72895.1"/>
    <property type="molecule type" value="Genomic_DNA"/>
</dbReference>
<protein>
    <submittedName>
        <fullName evidence="1">Uncharacterized protein</fullName>
    </submittedName>
</protein>
<dbReference type="AlphaFoldDB" id="A0A316HI63"/>
<evidence type="ECO:0000313" key="2">
    <source>
        <dbReference type="Proteomes" id="UP000245678"/>
    </source>
</evidence>
<evidence type="ECO:0000313" key="1">
    <source>
        <dbReference type="EMBL" id="PWK72895.1"/>
    </source>
</evidence>
<proteinExistence type="predicted"/>
<dbReference type="RefSeq" id="WP_109609591.1">
    <property type="nucleotide sequence ID" value="NZ_QGHA01000011.1"/>
</dbReference>
<gene>
    <name evidence="1" type="ORF">LX99_04225</name>
</gene>